<dbReference type="Gene3D" id="3.30.160.60">
    <property type="entry name" value="Classic Zinc Finger"/>
    <property type="match status" value="2"/>
</dbReference>
<evidence type="ECO:0000256" key="1">
    <source>
        <dbReference type="ARBA" id="ARBA00022723"/>
    </source>
</evidence>
<feature type="domain" description="C2H2-type" evidence="6">
    <location>
        <begin position="131"/>
        <end position="161"/>
    </location>
</feature>
<evidence type="ECO:0000313" key="8">
    <source>
        <dbReference type="Proteomes" id="UP001215712"/>
    </source>
</evidence>
<organism evidence="7 8">
    <name type="scientific">Penicillium malachiteum</name>
    <dbReference type="NCBI Taxonomy" id="1324776"/>
    <lineage>
        <taxon>Eukaryota</taxon>
        <taxon>Fungi</taxon>
        <taxon>Dikarya</taxon>
        <taxon>Ascomycota</taxon>
        <taxon>Pezizomycotina</taxon>
        <taxon>Eurotiomycetes</taxon>
        <taxon>Eurotiomycetidae</taxon>
        <taxon>Eurotiales</taxon>
        <taxon>Aspergillaceae</taxon>
        <taxon>Penicillium</taxon>
    </lineage>
</organism>
<dbReference type="GO" id="GO:0008270">
    <property type="term" value="F:zinc ion binding"/>
    <property type="evidence" value="ECO:0007669"/>
    <property type="project" value="UniProtKB-KW"/>
</dbReference>
<keyword evidence="1" id="KW-0479">Metal-binding</keyword>
<evidence type="ECO:0000259" key="6">
    <source>
        <dbReference type="PROSITE" id="PS50157"/>
    </source>
</evidence>
<sequence>MILCALCKRPFTNEMSLQQHVINFPSHIDLSSYLSSSSLWMPTLLAPTVSSTTDMEIQTPPSSSNSSSNEKAFTCPLCNKSFRNEKTLSRHIRYSPAHRATLQCKPCQKKFRTQGALDDHLKNSKAHPITHKCEPCNRTFKSQEALNQHIRDAQAHAPSTPLDIFFRRYPSFPYDPKLSPSESWRRLKSHFGWKRKEPQTVEARMLYHEALEEEVRLWFGSEDDIESWHSLSRAVGIDPLPVDCEEAKKAMVGVFVNIVDLISWARMNQAGDDVKPVERFKNLQSLREYTIQTRKFFPSEQTKSEEGNIVLRHLLRLILRGTKHKDYCY</sequence>
<dbReference type="InterPro" id="IPR013087">
    <property type="entry name" value="Znf_C2H2_type"/>
</dbReference>
<reference evidence="7" key="2">
    <citation type="submission" date="2023-01" db="EMBL/GenBank/DDBJ databases">
        <authorList>
            <person name="Petersen C."/>
        </authorList>
    </citation>
    <scope>NUCLEOTIDE SEQUENCE</scope>
    <source>
        <strain evidence="7">IBT 17514</strain>
    </source>
</reference>
<proteinExistence type="predicted"/>
<protein>
    <recommendedName>
        <fullName evidence="6">C2H2-type domain-containing protein</fullName>
    </recommendedName>
</protein>
<keyword evidence="3 5" id="KW-0863">Zinc-finger</keyword>
<keyword evidence="8" id="KW-1185">Reference proteome</keyword>
<feature type="domain" description="C2H2-type" evidence="6">
    <location>
        <begin position="73"/>
        <end position="98"/>
    </location>
</feature>
<evidence type="ECO:0000313" key="7">
    <source>
        <dbReference type="EMBL" id="KAJ5719226.1"/>
    </source>
</evidence>
<evidence type="ECO:0000256" key="4">
    <source>
        <dbReference type="ARBA" id="ARBA00022833"/>
    </source>
</evidence>
<keyword evidence="4" id="KW-0862">Zinc</keyword>
<dbReference type="InterPro" id="IPR036236">
    <property type="entry name" value="Znf_C2H2_sf"/>
</dbReference>
<keyword evidence="2" id="KW-0677">Repeat</keyword>
<dbReference type="EMBL" id="JAQJAN010000011">
    <property type="protein sequence ID" value="KAJ5719226.1"/>
    <property type="molecule type" value="Genomic_DNA"/>
</dbReference>
<dbReference type="InterPro" id="IPR022755">
    <property type="entry name" value="Znf_C2H2_jaz"/>
</dbReference>
<dbReference type="AlphaFoldDB" id="A0AAD6HI29"/>
<dbReference type="Pfam" id="PF00096">
    <property type="entry name" value="zf-C2H2"/>
    <property type="match status" value="1"/>
</dbReference>
<dbReference type="SMART" id="SM00355">
    <property type="entry name" value="ZnF_C2H2"/>
    <property type="match status" value="4"/>
</dbReference>
<evidence type="ECO:0000256" key="2">
    <source>
        <dbReference type="ARBA" id="ARBA00022737"/>
    </source>
</evidence>
<accession>A0AAD6HI29</accession>
<dbReference type="SUPFAM" id="SSF57667">
    <property type="entry name" value="beta-beta-alpha zinc fingers"/>
    <property type="match status" value="1"/>
</dbReference>
<evidence type="ECO:0000256" key="5">
    <source>
        <dbReference type="PROSITE-ProRule" id="PRU00042"/>
    </source>
</evidence>
<reference evidence="7" key="1">
    <citation type="journal article" date="2023" name="IMA Fungus">
        <title>Comparative genomic study of the Penicillium genus elucidates a diverse pangenome and 15 lateral gene transfer events.</title>
        <authorList>
            <person name="Petersen C."/>
            <person name="Sorensen T."/>
            <person name="Nielsen M.R."/>
            <person name="Sondergaard T.E."/>
            <person name="Sorensen J.L."/>
            <person name="Fitzpatrick D.A."/>
            <person name="Frisvad J.C."/>
            <person name="Nielsen K.L."/>
        </authorList>
    </citation>
    <scope>NUCLEOTIDE SEQUENCE</scope>
    <source>
        <strain evidence="7">IBT 17514</strain>
    </source>
</reference>
<dbReference type="PANTHER" id="PTHR38846">
    <property type="entry name" value="C3H1-TYPE DOMAIN-CONTAINING PROTEIN"/>
    <property type="match status" value="1"/>
</dbReference>
<dbReference type="Pfam" id="PF12171">
    <property type="entry name" value="zf-C2H2_jaz"/>
    <property type="match status" value="1"/>
</dbReference>
<dbReference type="Proteomes" id="UP001215712">
    <property type="component" value="Unassembled WGS sequence"/>
</dbReference>
<gene>
    <name evidence="7" type="ORF">N7493_007681</name>
</gene>
<dbReference type="Pfam" id="PF12874">
    <property type="entry name" value="zf-met"/>
    <property type="match status" value="2"/>
</dbReference>
<dbReference type="PANTHER" id="PTHR38846:SF1">
    <property type="entry name" value="C3H1-TYPE DOMAIN-CONTAINING PROTEIN"/>
    <property type="match status" value="1"/>
</dbReference>
<comment type="caution">
    <text evidence="7">The sequence shown here is derived from an EMBL/GenBank/DDBJ whole genome shotgun (WGS) entry which is preliminary data.</text>
</comment>
<name>A0AAD6HI29_9EURO</name>
<dbReference type="PROSITE" id="PS50157">
    <property type="entry name" value="ZINC_FINGER_C2H2_2"/>
    <property type="match status" value="3"/>
</dbReference>
<dbReference type="FunFam" id="3.30.160.60:FF:000100">
    <property type="entry name" value="Zinc finger 45-like"/>
    <property type="match status" value="1"/>
</dbReference>
<feature type="domain" description="C2H2-type" evidence="6">
    <location>
        <begin position="102"/>
        <end position="127"/>
    </location>
</feature>
<evidence type="ECO:0000256" key="3">
    <source>
        <dbReference type="ARBA" id="ARBA00022771"/>
    </source>
</evidence>